<evidence type="ECO:0000313" key="3">
    <source>
        <dbReference type="EMBL" id="GJJ15412.1"/>
    </source>
</evidence>
<protein>
    <recommendedName>
        <fullName evidence="2">DUF6534 domain-containing protein</fullName>
    </recommendedName>
</protein>
<feature type="transmembrane region" description="Helical" evidence="1">
    <location>
        <begin position="142"/>
        <end position="167"/>
    </location>
</feature>
<organism evidence="3 4">
    <name type="scientific">Clathrus columnatus</name>
    <dbReference type="NCBI Taxonomy" id="1419009"/>
    <lineage>
        <taxon>Eukaryota</taxon>
        <taxon>Fungi</taxon>
        <taxon>Dikarya</taxon>
        <taxon>Basidiomycota</taxon>
        <taxon>Agaricomycotina</taxon>
        <taxon>Agaricomycetes</taxon>
        <taxon>Phallomycetidae</taxon>
        <taxon>Phallales</taxon>
        <taxon>Clathraceae</taxon>
        <taxon>Clathrus</taxon>
    </lineage>
</organism>
<sequence length="267" mass="29026">MDSISTRLYRLLGFLLVFLTSHALYHYLVTSIGNPAGLTQLIWSFNAEPWVSEATVTLTHLSYILCAVLLIMTIAHTVVDLLAAGFGLSNSGLAAIKLSAQLAQTGLSLDLALDIIIMLSMFHFFYTNRTHIKSTQSLLNKLAFYTFASGSLTVVANAVILAMFVTLPTTQIYSGASFVLPHHSTQEDTSEPGTIPIQLAPATTNQTPQLVSRLHYPCSLYPNPMVKDEGHGTLGGGSSSHEFVPMAIYVIFLKLDIFTLDSPLCTK</sequence>
<feature type="domain" description="DUF6534" evidence="2">
    <location>
        <begin position="111"/>
        <end position="179"/>
    </location>
</feature>
<evidence type="ECO:0000256" key="1">
    <source>
        <dbReference type="SAM" id="Phobius"/>
    </source>
</evidence>
<dbReference type="Proteomes" id="UP001050691">
    <property type="component" value="Unassembled WGS sequence"/>
</dbReference>
<dbReference type="AlphaFoldDB" id="A0AAV5ANN9"/>
<dbReference type="Pfam" id="PF20152">
    <property type="entry name" value="DUF6534"/>
    <property type="match status" value="1"/>
</dbReference>
<keyword evidence="1" id="KW-0812">Transmembrane</keyword>
<feature type="transmembrane region" description="Helical" evidence="1">
    <location>
        <begin position="107"/>
        <end position="126"/>
    </location>
</feature>
<dbReference type="EMBL" id="BPWL01000011">
    <property type="protein sequence ID" value="GJJ15412.1"/>
    <property type="molecule type" value="Genomic_DNA"/>
</dbReference>
<keyword evidence="1" id="KW-1133">Transmembrane helix</keyword>
<keyword evidence="1" id="KW-0472">Membrane</keyword>
<accession>A0AAV5ANN9</accession>
<evidence type="ECO:0000259" key="2">
    <source>
        <dbReference type="Pfam" id="PF20152"/>
    </source>
</evidence>
<keyword evidence="4" id="KW-1185">Reference proteome</keyword>
<gene>
    <name evidence="3" type="ORF">Clacol_009688</name>
</gene>
<comment type="caution">
    <text evidence="3">The sequence shown here is derived from an EMBL/GenBank/DDBJ whole genome shotgun (WGS) entry which is preliminary data.</text>
</comment>
<reference evidence="3" key="1">
    <citation type="submission" date="2021-10" db="EMBL/GenBank/DDBJ databases">
        <title>De novo Genome Assembly of Clathrus columnatus (Basidiomycota, Fungi) Using Illumina and Nanopore Sequence Data.</title>
        <authorList>
            <person name="Ogiso-Tanaka E."/>
            <person name="Itagaki H."/>
            <person name="Hosoya T."/>
            <person name="Hosaka K."/>
        </authorList>
    </citation>
    <scope>NUCLEOTIDE SEQUENCE</scope>
    <source>
        <strain evidence="3">MO-923</strain>
    </source>
</reference>
<evidence type="ECO:0000313" key="4">
    <source>
        <dbReference type="Proteomes" id="UP001050691"/>
    </source>
</evidence>
<proteinExistence type="predicted"/>
<name>A0AAV5ANN9_9AGAM</name>
<feature type="transmembrane region" description="Helical" evidence="1">
    <location>
        <begin position="61"/>
        <end position="86"/>
    </location>
</feature>
<dbReference type="InterPro" id="IPR045339">
    <property type="entry name" value="DUF6534"/>
</dbReference>